<comment type="similarity">
    <text evidence="1">Belongs to the amidase family.</text>
</comment>
<sequence length="479" mass="49880">MDTGELLDDHDAVGLADLVRRREVSPAELLDAVSWRIEERDPTLRAFVATRVEAARAEAAGELPDGPLRGVPFAVKDLGCDVAGMVSSQGSRLFADAVAARDGALTTRYRRAGLVVVGKTNSPEFGKNASTEPLLHGPSYNPWRTTHSTGGSSGGSAAAVAGGMLPAAHANDGGGSIRIPAACCGLFGLKPSRGRVPDDQGLSALAYPLSIAHAVTRTVRDSAALLDVVAGPLPGDPYAALPAPAAGSFLAALDAAPTRLRVGFATANVDGIAAHPAAVRAVERTAALLAELGHRVEEAAPVWDGPATGQALGQVMSAATHAQIEDRLAELGRELREDDIEPFTRVIHERTAAMRGADLSRALQTVVRIGREVAPFFESYDVWLSPTLGVPVPELGVLDTSDPASMYAHAAKMTWFTSVFNVTGLPSASVPAGFDEAGLPVAIQLTGRLGAEAQLLRMAAQLEEAAPWPRQATWPPPVG</sequence>
<reference evidence="3 4" key="1">
    <citation type="submission" date="2017-03" db="EMBL/GenBank/DDBJ databases">
        <title>Draft genome sequence of Streptomyces scabrisporus NF3, endophyte isolated from Amphipterygium adstringens.</title>
        <authorList>
            <person name="Vazquez M."/>
            <person name="Ceapa C.D."/>
            <person name="Rodriguez Luna D."/>
            <person name="Sanchez Esquivel S."/>
        </authorList>
    </citation>
    <scope>NUCLEOTIDE SEQUENCE [LARGE SCALE GENOMIC DNA]</scope>
    <source>
        <strain evidence="3 4">NF3</strain>
    </source>
</reference>
<dbReference type="SUPFAM" id="SSF75304">
    <property type="entry name" value="Amidase signature (AS) enzymes"/>
    <property type="match status" value="1"/>
</dbReference>
<dbReference type="AlphaFoldDB" id="A0A1T3NNT7"/>
<dbReference type="Proteomes" id="UP000190037">
    <property type="component" value="Unassembled WGS sequence"/>
</dbReference>
<dbReference type="PROSITE" id="PS00571">
    <property type="entry name" value="AMIDASES"/>
    <property type="match status" value="1"/>
</dbReference>
<dbReference type="Pfam" id="PF01425">
    <property type="entry name" value="Amidase"/>
    <property type="match status" value="1"/>
</dbReference>
<evidence type="ECO:0000256" key="1">
    <source>
        <dbReference type="ARBA" id="ARBA00009199"/>
    </source>
</evidence>
<dbReference type="RefSeq" id="WP_078981632.1">
    <property type="nucleotide sequence ID" value="NZ_MWQN01000003.1"/>
</dbReference>
<accession>A0A1T3NNT7</accession>
<dbReference type="GO" id="GO:0003824">
    <property type="term" value="F:catalytic activity"/>
    <property type="evidence" value="ECO:0007669"/>
    <property type="project" value="InterPro"/>
</dbReference>
<proteinExistence type="inferred from homology"/>
<evidence type="ECO:0000313" key="4">
    <source>
        <dbReference type="Proteomes" id="UP000190037"/>
    </source>
</evidence>
<evidence type="ECO:0000259" key="2">
    <source>
        <dbReference type="Pfam" id="PF01425"/>
    </source>
</evidence>
<dbReference type="PANTHER" id="PTHR11895:SF7">
    <property type="entry name" value="GLUTAMYL-TRNA(GLN) AMIDOTRANSFERASE SUBUNIT A, MITOCHONDRIAL"/>
    <property type="match status" value="1"/>
</dbReference>
<dbReference type="PANTHER" id="PTHR11895">
    <property type="entry name" value="TRANSAMIDASE"/>
    <property type="match status" value="1"/>
</dbReference>
<dbReference type="InterPro" id="IPR020556">
    <property type="entry name" value="Amidase_CS"/>
</dbReference>
<dbReference type="InterPro" id="IPR036928">
    <property type="entry name" value="AS_sf"/>
</dbReference>
<gene>
    <name evidence="3" type="ORF">B4N89_39830</name>
</gene>
<protein>
    <submittedName>
        <fullName evidence="3">Amidase</fullName>
    </submittedName>
</protein>
<dbReference type="InterPro" id="IPR000120">
    <property type="entry name" value="Amidase"/>
</dbReference>
<dbReference type="STRING" id="159449.B4N89_39830"/>
<organism evidence="3 4">
    <name type="scientific">Embleya scabrispora</name>
    <dbReference type="NCBI Taxonomy" id="159449"/>
    <lineage>
        <taxon>Bacteria</taxon>
        <taxon>Bacillati</taxon>
        <taxon>Actinomycetota</taxon>
        <taxon>Actinomycetes</taxon>
        <taxon>Kitasatosporales</taxon>
        <taxon>Streptomycetaceae</taxon>
        <taxon>Embleya</taxon>
    </lineage>
</organism>
<dbReference type="EMBL" id="MWQN01000003">
    <property type="protein sequence ID" value="OPC78320.1"/>
    <property type="molecule type" value="Genomic_DNA"/>
</dbReference>
<keyword evidence="4" id="KW-1185">Reference proteome</keyword>
<dbReference type="InterPro" id="IPR023631">
    <property type="entry name" value="Amidase_dom"/>
</dbReference>
<dbReference type="OrthoDB" id="182039at2"/>
<dbReference type="Gene3D" id="3.90.1300.10">
    <property type="entry name" value="Amidase signature (AS) domain"/>
    <property type="match status" value="1"/>
</dbReference>
<evidence type="ECO:0000313" key="3">
    <source>
        <dbReference type="EMBL" id="OPC78320.1"/>
    </source>
</evidence>
<name>A0A1T3NNT7_9ACTN</name>
<feature type="domain" description="Amidase" evidence="2">
    <location>
        <begin position="28"/>
        <end position="456"/>
    </location>
</feature>
<comment type="caution">
    <text evidence="3">The sequence shown here is derived from an EMBL/GenBank/DDBJ whole genome shotgun (WGS) entry which is preliminary data.</text>
</comment>